<dbReference type="InterPro" id="IPR038021">
    <property type="entry name" value="Putative_hydro-lyase"/>
</dbReference>
<dbReference type="Pfam" id="PF07286">
    <property type="entry name" value="D-Glu_cyclase"/>
    <property type="match status" value="1"/>
</dbReference>
<feature type="non-terminal residue" evidence="3">
    <location>
        <position position="225"/>
    </location>
</feature>
<keyword evidence="2" id="KW-0456">Lyase</keyword>
<dbReference type="PANTHER" id="PTHR32022">
    <property type="entry name" value="D-GLUTAMATE CYCLASE, MITOCHONDRIAL"/>
    <property type="match status" value="1"/>
</dbReference>
<organism evidence="3">
    <name type="scientific">marine metagenome</name>
    <dbReference type="NCBI Taxonomy" id="408172"/>
    <lineage>
        <taxon>unclassified sequences</taxon>
        <taxon>metagenomes</taxon>
        <taxon>ecological metagenomes</taxon>
    </lineage>
</organism>
<dbReference type="FunFam" id="3.30.2040.10:FF:000001">
    <property type="entry name" value="D-glutamate cyclase, mitochondrial"/>
    <property type="match status" value="1"/>
</dbReference>
<dbReference type="Gene3D" id="3.40.1640.10">
    <property type="entry name" value="PSTPO5379-like"/>
    <property type="match status" value="1"/>
</dbReference>
<protein>
    <recommendedName>
        <fullName evidence="4">DUF1445 domain-containing protein</fullName>
    </recommendedName>
</protein>
<evidence type="ECO:0000256" key="2">
    <source>
        <dbReference type="ARBA" id="ARBA00023239"/>
    </source>
</evidence>
<dbReference type="InterPro" id="IPR009906">
    <property type="entry name" value="D-Glu_cyclase"/>
</dbReference>
<sequence>MKTDGDPKIVSPSTIRKASRLGQFSGPTSGLALGKAQANLVILPHEAAFEFLVFCQRNPKPCPIIDVTDPGDPEPKQTAKGADIRTDLPLYRVYKKGQLVDEPSDILNYWRDDLVAFLIGCSFTFEHAMLSAGLPLRHHAESRNVPMYITNIQCTPSGRFSGPMVVSMRPMPAKKAVQAVEVTARYPRAHGAPIHWGDPTVIGVENLGKPNFGAPTPLTSQDVPM</sequence>
<evidence type="ECO:0000313" key="3">
    <source>
        <dbReference type="EMBL" id="SVC51894.1"/>
    </source>
</evidence>
<evidence type="ECO:0008006" key="4">
    <source>
        <dbReference type="Google" id="ProtNLM"/>
    </source>
</evidence>
<dbReference type="AlphaFoldDB" id="A0A382MSD2"/>
<dbReference type="GO" id="GO:0016829">
    <property type="term" value="F:lyase activity"/>
    <property type="evidence" value="ECO:0007669"/>
    <property type="project" value="UniProtKB-KW"/>
</dbReference>
<dbReference type="Gene3D" id="3.30.2040.10">
    <property type="entry name" value="PSTPO5379-like domain"/>
    <property type="match status" value="1"/>
</dbReference>
<dbReference type="SUPFAM" id="SSF160920">
    <property type="entry name" value="PSTPO5379-like"/>
    <property type="match status" value="1"/>
</dbReference>
<evidence type="ECO:0000256" key="1">
    <source>
        <dbReference type="ARBA" id="ARBA00007896"/>
    </source>
</evidence>
<dbReference type="PANTHER" id="PTHR32022:SF10">
    <property type="entry name" value="D-GLUTAMATE CYCLASE, MITOCHONDRIAL"/>
    <property type="match status" value="1"/>
</dbReference>
<reference evidence="3" key="1">
    <citation type="submission" date="2018-05" db="EMBL/GenBank/DDBJ databases">
        <authorList>
            <person name="Lanie J.A."/>
            <person name="Ng W.-L."/>
            <person name="Kazmierczak K.M."/>
            <person name="Andrzejewski T.M."/>
            <person name="Davidsen T.M."/>
            <person name="Wayne K.J."/>
            <person name="Tettelin H."/>
            <person name="Glass J.I."/>
            <person name="Rusch D."/>
            <person name="Podicherti R."/>
            <person name="Tsui H.-C.T."/>
            <person name="Winkler M.E."/>
        </authorList>
    </citation>
    <scope>NUCLEOTIDE SEQUENCE</scope>
</reference>
<name>A0A382MSD2_9ZZZZ</name>
<accession>A0A382MSD2</accession>
<proteinExistence type="inferred from homology"/>
<comment type="similarity">
    <text evidence="1">Belongs to the D-glutamate cyclase family.</text>
</comment>
<gene>
    <name evidence="3" type="ORF">METZ01_LOCUS304748</name>
</gene>
<dbReference type="EMBL" id="UINC01095645">
    <property type="protein sequence ID" value="SVC51894.1"/>
    <property type="molecule type" value="Genomic_DNA"/>
</dbReference>